<keyword evidence="4" id="KW-0963">Cytoplasm</keyword>
<dbReference type="GO" id="GO:0005829">
    <property type="term" value="C:cytosol"/>
    <property type="evidence" value="ECO:0007669"/>
    <property type="project" value="UniProtKB-SubCell"/>
</dbReference>
<comment type="catalytic activity">
    <reaction evidence="14">
        <text>L-arginyl-[protein] + S-adenosyl-L-methionine = N(omega)-methyl-L-arginyl-[protein] + S-adenosyl-L-homocysteine + H(+)</text>
        <dbReference type="Rhea" id="RHEA:48100"/>
        <dbReference type="Rhea" id="RHEA-COMP:10532"/>
        <dbReference type="Rhea" id="RHEA-COMP:11990"/>
        <dbReference type="ChEBI" id="CHEBI:15378"/>
        <dbReference type="ChEBI" id="CHEBI:29965"/>
        <dbReference type="ChEBI" id="CHEBI:57856"/>
        <dbReference type="ChEBI" id="CHEBI:59789"/>
        <dbReference type="ChEBI" id="CHEBI:65280"/>
    </reaction>
    <physiologicalReaction direction="left-to-right" evidence="14">
        <dbReference type="Rhea" id="RHEA:48101"/>
    </physiologicalReaction>
</comment>
<feature type="domain" description="C2H2-type" evidence="17">
    <location>
        <begin position="30"/>
        <end position="58"/>
    </location>
</feature>
<dbReference type="InterPro" id="IPR049482">
    <property type="entry name" value="ANM3-like_C2H2_Zf"/>
</dbReference>
<dbReference type="Gene3D" id="3.40.50.150">
    <property type="entry name" value="Vaccinia Virus protein VP39"/>
    <property type="match status" value="1"/>
</dbReference>
<evidence type="ECO:0000256" key="7">
    <source>
        <dbReference type="ARBA" id="ARBA00022679"/>
    </source>
</evidence>
<sequence length="596" mass="66654">MSVLSYSESGWDTQDERWDDWEGDEMNTPMKCLFCTQTFQSAIVLFRHVKQTHGFDFPKARAALKLDFYQGMRVVNYIRSMELSDPNFANVSEFALDGSEAFLSDDKYLRPTIPEDALLYALDELDLDDTASVSSSRAGSLARTPKIEGFTPPETSKERELMARVKALEQQLGLREREVKFVSEQFEEYRQMVKRQFFDTIEDTSAENADDTESSCNKARGEPGNSDYYFNSYAGNDIHMQMLQDKVRTEGYRDFMYDNKDIFKDKVVLDVGCGTGILSMFAARAGAKKVIAVDNSDIIHKAHANIVENKLDTVITLIKGKIEDLELPVDSVDIIISEWMGYFLLFEAMLDSVLVARDRYLAPGGLLAPSASYIYLTAISDEDYMNDQVNYWDNVYGFKMSAMKPSGPVLEADVDVIPAASVMATRALIAEIDHGTTSSSALDFSSPFALKATRKATVHAFLGYFDVAFSRAQSTPGPSNVNLCLPAYSDDAHTPAASRQAAAKALWKQPESAMHGFTTGPHGTPTHWKQTVFVLREPVDMEPGDEIYGTFTCTKSTENPRELELAISYCYVAAADANGDRGIRDQNMKHQVYQLR</sequence>
<dbReference type="PROSITE" id="PS51678">
    <property type="entry name" value="SAM_MT_PRMT"/>
    <property type="match status" value="1"/>
</dbReference>
<keyword evidence="12" id="KW-0539">Nucleus</keyword>
<gene>
    <name evidence="18" type="ORF">GGI25_000554</name>
</gene>
<evidence type="ECO:0000256" key="6">
    <source>
        <dbReference type="ARBA" id="ARBA00022603"/>
    </source>
</evidence>
<dbReference type="GO" id="GO:0042054">
    <property type="term" value="F:histone methyltransferase activity"/>
    <property type="evidence" value="ECO:0007669"/>
    <property type="project" value="TreeGrafter"/>
</dbReference>
<dbReference type="PROSITE" id="PS00028">
    <property type="entry name" value="ZINC_FINGER_C2H2_1"/>
    <property type="match status" value="1"/>
</dbReference>
<dbReference type="InterPro" id="IPR055135">
    <property type="entry name" value="PRMT_dom"/>
</dbReference>
<evidence type="ECO:0000313" key="19">
    <source>
        <dbReference type="Proteomes" id="UP001151518"/>
    </source>
</evidence>
<keyword evidence="10 15" id="KW-0863">Zinc-finger</keyword>
<dbReference type="GO" id="GO:0032259">
    <property type="term" value="P:methylation"/>
    <property type="evidence" value="ECO:0007669"/>
    <property type="project" value="UniProtKB-KW"/>
</dbReference>
<dbReference type="PANTHER" id="PTHR11006">
    <property type="entry name" value="PROTEIN ARGININE N-METHYLTRANSFERASE"/>
    <property type="match status" value="1"/>
</dbReference>
<dbReference type="GO" id="GO:0005634">
    <property type="term" value="C:nucleus"/>
    <property type="evidence" value="ECO:0007669"/>
    <property type="project" value="UniProtKB-SubCell"/>
</dbReference>
<keyword evidence="8 16" id="KW-0949">S-adenosyl-L-methionine</keyword>
<keyword evidence="11" id="KW-0862">Zinc</keyword>
<evidence type="ECO:0000256" key="16">
    <source>
        <dbReference type="PROSITE-ProRule" id="PRU01015"/>
    </source>
</evidence>
<keyword evidence="7 16" id="KW-0808">Transferase</keyword>
<dbReference type="Pfam" id="PF21137">
    <property type="entry name" value="ANM3_C2H2_Zf"/>
    <property type="match status" value="1"/>
</dbReference>
<evidence type="ECO:0000256" key="12">
    <source>
        <dbReference type="ARBA" id="ARBA00023242"/>
    </source>
</evidence>
<evidence type="ECO:0000259" key="17">
    <source>
        <dbReference type="PROSITE" id="PS50157"/>
    </source>
</evidence>
<evidence type="ECO:0000256" key="4">
    <source>
        <dbReference type="ARBA" id="ARBA00022490"/>
    </source>
</evidence>
<evidence type="ECO:0000256" key="14">
    <source>
        <dbReference type="ARBA" id="ARBA00049303"/>
    </source>
</evidence>
<dbReference type="InterPro" id="IPR013087">
    <property type="entry name" value="Znf_C2H2_type"/>
</dbReference>
<protein>
    <recommendedName>
        <fullName evidence="3">type I protein arginine methyltransferase</fullName>
        <ecNumber evidence="3">2.1.1.319</ecNumber>
    </recommendedName>
</protein>
<keyword evidence="9" id="KW-0479">Metal-binding</keyword>
<evidence type="ECO:0000313" key="18">
    <source>
        <dbReference type="EMBL" id="KAJ2680581.1"/>
    </source>
</evidence>
<evidence type="ECO:0000256" key="9">
    <source>
        <dbReference type="ARBA" id="ARBA00022723"/>
    </source>
</evidence>
<dbReference type="OrthoDB" id="7848332at2759"/>
<evidence type="ECO:0000256" key="13">
    <source>
        <dbReference type="ARBA" id="ARBA00047384"/>
    </source>
</evidence>
<dbReference type="GO" id="GO:0035242">
    <property type="term" value="F:protein-arginine omega-N asymmetric methyltransferase activity"/>
    <property type="evidence" value="ECO:0007669"/>
    <property type="project" value="UniProtKB-EC"/>
</dbReference>
<proteinExistence type="predicted"/>
<dbReference type="PANTHER" id="PTHR11006:SF123">
    <property type="entry name" value="RIBOSOMAL PROTEIN ARGININE N-METHYLTRANSFERASE RMT3"/>
    <property type="match status" value="1"/>
</dbReference>
<evidence type="ECO:0000256" key="10">
    <source>
        <dbReference type="ARBA" id="ARBA00022771"/>
    </source>
</evidence>
<dbReference type="FunFam" id="3.40.50.150:FF:000034">
    <property type="entry name" value="Protein arginine N-methyltransferase 3"/>
    <property type="match status" value="1"/>
</dbReference>
<dbReference type="EMBL" id="JANBTW010000004">
    <property type="protein sequence ID" value="KAJ2680581.1"/>
    <property type="molecule type" value="Genomic_DNA"/>
</dbReference>
<keyword evidence="5" id="KW-0597">Phosphoprotein</keyword>
<comment type="caution">
    <text evidence="18">The sequence shown here is derived from an EMBL/GenBank/DDBJ whole genome shotgun (WGS) entry which is preliminary data.</text>
</comment>
<dbReference type="InterPro" id="IPR036236">
    <property type="entry name" value="Znf_C2H2_sf"/>
</dbReference>
<dbReference type="EC" id="2.1.1.319" evidence="3"/>
<evidence type="ECO:0000256" key="8">
    <source>
        <dbReference type="ARBA" id="ARBA00022691"/>
    </source>
</evidence>
<evidence type="ECO:0000256" key="3">
    <source>
        <dbReference type="ARBA" id="ARBA00011925"/>
    </source>
</evidence>
<accession>A0A9W8GEI8</accession>
<dbReference type="GO" id="GO:0008270">
    <property type="term" value="F:zinc ion binding"/>
    <property type="evidence" value="ECO:0007669"/>
    <property type="project" value="UniProtKB-KW"/>
</dbReference>
<evidence type="ECO:0000256" key="5">
    <source>
        <dbReference type="ARBA" id="ARBA00022553"/>
    </source>
</evidence>
<name>A0A9W8GEI8_9FUNG</name>
<dbReference type="InterPro" id="IPR029063">
    <property type="entry name" value="SAM-dependent_MTases_sf"/>
</dbReference>
<dbReference type="Proteomes" id="UP001151518">
    <property type="component" value="Unassembled WGS sequence"/>
</dbReference>
<evidence type="ECO:0000256" key="2">
    <source>
        <dbReference type="ARBA" id="ARBA00004514"/>
    </source>
</evidence>
<keyword evidence="6 16" id="KW-0489">Methyltransferase</keyword>
<dbReference type="AlphaFoldDB" id="A0A9W8GEI8"/>
<dbReference type="InterPro" id="IPR025799">
    <property type="entry name" value="Arg_MeTrfase"/>
</dbReference>
<dbReference type="SUPFAM" id="SSF53335">
    <property type="entry name" value="S-adenosyl-L-methionine-dependent methyltransferases"/>
    <property type="match status" value="1"/>
</dbReference>
<evidence type="ECO:0000256" key="11">
    <source>
        <dbReference type="ARBA" id="ARBA00022833"/>
    </source>
</evidence>
<dbReference type="PROSITE" id="PS50157">
    <property type="entry name" value="ZINC_FINGER_C2H2_2"/>
    <property type="match status" value="1"/>
</dbReference>
<dbReference type="InterPro" id="IPR041698">
    <property type="entry name" value="Methyltransf_25"/>
</dbReference>
<dbReference type="CDD" id="cd02440">
    <property type="entry name" value="AdoMet_MTases"/>
    <property type="match status" value="1"/>
</dbReference>
<dbReference type="Pfam" id="PF22528">
    <property type="entry name" value="PRMT_C"/>
    <property type="match status" value="2"/>
</dbReference>
<comment type="catalytic activity">
    <reaction evidence="13">
        <text>L-arginyl-[protein] + 2 S-adenosyl-L-methionine = N(omega),N(omega)-dimethyl-L-arginyl-[protein] + 2 S-adenosyl-L-homocysteine + 2 H(+)</text>
        <dbReference type="Rhea" id="RHEA:48096"/>
        <dbReference type="Rhea" id="RHEA-COMP:10532"/>
        <dbReference type="Rhea" id="RHEA-COMP:11991"/>
        <dbReference type="ChEBI" id="CHEBI:15378"/>
        <dbReference type="ChEBI" id="CHEBI:29965"/>
        <dbReference type="ChEBI" id="CHEBI:57856"/>
        <dbReference type="ChEBI" id="CHEBI:59789"/>
        <dbReference type="ChEBI" id="CHEBI:61897"/>
        <dbReference type="EC" id="2.1.1.319"/>
    </reaction>
    <physiologicalReaction direction="left-to-right" evidence="13">
        <dbReference type="Rhea" id="RHEA:48097"/>
    </physiologicalReaction>
</comment>
<dbReference type="SUPFAM" id="SSF57667">
    <property type="entry name" value="beta-beta-alpha zinc fingers"/>
    <property type="match status" value="1"/>
</dbReference>
<comment type="subcellular location">
    <subcellularLocation>
        <location evidence="2">Cytoplasm</location>
        <location evidence="2">Cytosol</location>
    </subcellularLocation>
    <subcellularLocation>
        <location evidence="1">Nucleus</location>
    </subcellularLocation>
</comment>
<organism evidence="18 19">
    <name type="scientific">Coemansia spiralis</name>
    <dbReference type="NCBI Taxonomy" id="417178"/>
    <lineage>
        <taxon>Eukaryota</taxon>
        <taxon>Fungi</taxon>
        <taxon>Fungi incertae sedis</taxon>
        <taxon>Zoopagomycota</taxon>
        <taxon>Kickxellomycotina</taxon>
        <taxon>Kickxellomycetes</taxon>
        <taxon>Kickxellales</taxon>
        <taxon>Kickxellaceae</taxon>
        <taxon>Coemansia</taxon>
    </lineage>
</organism>
<evidence type="ECO:0000256" key="15">
    <source>
        <dbReference type="PROSITE-ProRule" id="PRU00042"/>
    </source>
</evidence>
<dbReference type="Gene3D" id="2.70.160.11">
    <property type="entry name" value="Hnrnp arginine n-methyltransferase1"/>
    <property type="match status" value="1"/>
</dbReference>
<dbReference type="Pfam" id="PF13649">
    <property type="entry name" value="Methyltransf_25"/>
    <property type="match status" value="1"/>
</dbReference>
<reference evidence="18" key="1">
    <citation type="submission" date="2022-07" db="EMBL/GenBank/DDBJ databases">
        <title>Phylogenomic reconstructions and comparative analyses of Kickxellomycotina fungi.</title>
        <authorList>
            <person name="Reynolds N.K."/>
            <person name="Stajich J.E."/>
            <person name="Barry K."/>
            <person name="Grigoriev I.V."/>
            <person name="Crous P."/>
            <person name="Smith M.E."/>
        </authorList>
    </citation>
    <scope>NUCLEOTIDE SEQUENCE</scope>
    <source>
        <strain evidence="18">NRRL 3115</strain>
    </source>
</reference>
<evidence type="ECO:0000256" key="1">
    <source>
        <dbReference type="ARBA" id="ARBA00004123"/>
    </source>
</evidence>